<comment type="caution">
    <text evidence="2">The sequence shown here is derived from an EMBL/GenBank/DDBJ whole genome shotgun (WGS) entry which is preliminary data.</text>
</comment>
<reference evidence="2 3" key="1">
    <citation type="journal article" date="2016" name="Nat. Commun.">
        <title>Thousands of microbial genomes shed light on interconnected biogeochemical processes in an aquifer system.</title>
        <authorList>
            <person name="Anantharaman K."/>
            <person name="Brown C.T."/>
            <person name="Hug L.A."/>
            <person name="Sharon I."/>
            <person name="Castelle C.J."/>
            <person name="Probst A.J."/>
            <person name="Thomas B.C."/>
            <person name="Singh A."/>
            <person name="Wilkins M.J."/>
            <person name="Karaoz U."/>
            <person name="Brodie E.L."/>
            <person name="Williams K.H."/>
            <person name="Hubbard S.S."/>
            <person name="Banfield J.F."/>
        </authorList>
    </citation>
    <scope>NUCLEOTIDE SEQUENCE [LARGE SCALE GENOMIC DNA]</scope>
</reference>
<dbReference type="GO" id="GO:0006313">
    <property type="term" value="P:DNA transposition"/>
    <property type="evidence" value="ECO:0007669"/>
    <property type="project" value="InterPro"/>
</dbReference>
<dbReference type="Gene3D" id="3.30.70.1290">
    <property type="entry name" value="Transposase IS200-like"/>
    <property type="match status" value="1"/>
</dbReference>
<dbReference type="SUPFAM" id="SSF143422">
    <property type="entry name" value="Transposase IS200-like"/>
    <property type="match status" value="1"/>
</dbReference>
<dbReference type="InterPro" id="IPR002686">
    <property type="entry name" value="Transposase_17"/>
</dbReference>
<protein>
    <recommendedName>
        <fullName evidence="1">Transposase IS200-like domain-containing protein</fullName>
    </recommendedName>
</protein>
<dbReference type="PANTHER" id="PTHR34322:SF2">
    <property type="entry name" value="TRANSPOSASE IS200-LIKE DOMAIN-CONTAINING PROTEIN"/>
    <property type="match status" value="1"/>
</dbReference>
<accession>A0A1F6D1P5</accession>
<dbReference type="SMART" id="SM01321">
    <property type="entry name" value="Y1_Tnp"/>
    <property type="match status" value="1"/>
</dbReference>
<gene>
    <name evidence="2" type="ORF">A3D62_02640</name>
</gene>
<feature type="domain" description="Transposase IS200-like" evidence="1">
    <location>
        <begin position="1"/>
        <end position="144"/>
    </location>
</feature>
<dbReference type="Proteomes" id="UP000177659">
    <property type="component" value="Unassembled WGS sequence"/>
</dbReference>
<evidence type="ECO:0000313" key="3">
    <source>
        <dbReference type="Proteomes" id="UP000177659"/>
    </source>
</evidence>
<dbReference type="PANTHER" id="PTHR34322">
    <property type="entry name" value="TRANSPOSASE, Y1_TNP DOMAIN-CONTAINING"/>
    <property type="match status" value="1"/>
</dbReference>
<dbReference type="Pfam" id="PF01797">
    <property type="entry name" value="Y1_Tnp"/>
    <property type="match status" value="1"/>
</dbReference>
<dbReference type="AlphaFoldDB" id="A0A1F6D1P5"/>
<evidence type="ECO:0000313" key="2">
    <source>
        <dbReference type="EMBL" id="OGG54962.1"/>
    </source>
</evidence>
<dbReference type="InterPro" id="IPR036515">
    <property type="entry name" value="Transposase_17_sf"/>
</dbReference>
<proteinExistence type="predicted"/>
<evidence type="ECO:0000259" key="1">
    <source>
        <dbReference type="SMART" id="SM01321"/>
    </source>
</evidence>
<sequence>MVLFHLLNRGVDKRKIFLDDKDCLRFIHDLFEFNDTAPADANFHRHTQQMMDIGRPSFEKKRRGRKLLVQLHAFCLMPNHYHLLVSPIVEDGIPQFMKKLNMGYAKYFNERYERVGALFQGKYKSVPITTDRHFLWIPYYLHFNPLDLNFPEWRTQEIKNKSKALEYLKTYRWSSHCDYAGIKNFPSLTQRGFLLDFFGGEKGYTKSLTQALGSFDAEMVEGMTLE</sequence>
<organism evidence="2 3">
    <name type="scientific">Candidatus Kaiserbacteria bacterium RIFCSPHIGHO2_02_FULL_49_11</name>
    <dbReference type="NCBI Taxonomy" id="1798489"/>
    <lineage>
        <taxon>Bacteria</taxon>
        <taxon>Candidatus Kaiseribacteriota</taxon>
    </lineage>
</organism>
<dbReference type="GO" id="GO:0003677">
    <property type="term" value="F:DNA binding"/>
    <property type="evidence" value="ECO:0007669"/>
    <property type="project" value="InterPro"/>
</dbReference>
<dbReference type="EMBL" id="MFLC01000026">
    <property type="protein sequence ID" value="OGG54962.1"/>
    <property type="molecule type" value="Genomic_DNA"/>
</dbReference>
<dbReference type="GO" id="GO:0004803">
    <property type="term" value="F:transposase activity"/>
    <property type="evidence" value="ECO:0007669"/>
    <property type="project" value="InterPro"/>
</dbReference>
<name>A0A1F6D1P5_9BACT</name>